<dbReference type="OrthoDB" id="227596at2"/>
<evidence type="ECO:0000259" key="12">
    <source>
        <dbReference type="Pfam" id="PF07730"/>
    </source>
</evidence>
<dbReference type="InterPro" id="IPR003594">
    <property type="entry name" value="HATPase_dom"/>
</dbReference>
<dbReference type="GO" id="GO:0000155">
    <property type="term" value="F:phosphorelay sensor kinase activity"/>
    <property type="evidence" value="ECO:0007669"/>
    <property type="project" value="InterPro"/>
</dbReference>
<dbReference type="SUPFAM" id="SSF55874">
    <property type="entry name" value="ATPase domain of HSP90 chaperone/DNA topoisomerase II/histidine kinase"/>
    <property type="match status" value="1"/>
</dbReference>
<feature type="region of interest" description="Disordered" evidence="9">
    <location>
        <begin position="375"/>
        <end position="398"/>
    </location>
</feature>
<evidence type="ECO:0000256" key="4">
    <source>
        <dbReference type="ARBA" id="ARBA00022679"/>
    </source>
</evidence>
<dbReference type="InterPro" id="IPR050482">
    <property type="entry name" value="Sensor_HK_TwoCompSys"/>
</dbReference>
<dbReference type="Pfam" id="PF02518">
    <property type="entry name" value="HATPase_c"/>
    <property type="match status" value="1"/>
</dbReference>
<reference evidence="13 14" key="1">
    <citation type="submission" date="2018-05" db="EMBL/GenBank/DDBJ databases">
        <title>Streptomyces venezuelae.</title>
        <authorList>
            <person name="Kim W."/>
            <person name="Lee N."/>
            <person name="Cho B.-K."/>
        </authorList>
    </citation>
    <scope>NUCLEOTIDE SEQUENCE [LARGE SCALE GENOMIC DNA]</scope>
    <source>
        <strain evidence="13 14">ATCC 14583</strain>
    </source>
</reference>
<keyword evidence="10" id="KW-1133">Transmembrane helix</keyword>
<evidence type="ECO:0000256" key="8">
    <source>
        <dbReference type="ARBA" id="ARBA00023012"/>
    </source>
</evidence>
<evidence type="ECO:0000313" key="13">
    <source>
        <dbReference type="EMBL" id="QES28636.1"/>
    </source>
</evidence>
<keyword evidence="10" id="KW-0812">Transmembrane</keyword>
<dbReference type="PANTHER" id="PTHR24421">
    <property type="entry name" value="NITRATE/NITRITE SENSOR PROTEIN NARX-RELATED"/>
    <property type="match status" value="1"/>
</dbReference>
<dbReference type="GO" id="GO:0046983">
    <property type="term" value="F:protein dimerization activity"/>
    <property type="evidence" value="ECO:0007669"/>
    <property type="project" value="InterPro"/>
</dbReference>
<dbReference type="EMBL" id="CP029193">
    <property type="protein sequence ID" value="QES28636.1"/>
    <property type="molecule type" value="Genomic_DNA"/>
</dbReference>
<keyword evidence="8" id="KW-0902">Two-component regulatory system</keyword>
<evidence type="ECO:0000256" key="1">
    <source>
        <dbReference type="ARBA" id="ARBA00000085"/>
    </source>
</evidence>
<dbReference type="GO" id="GO:0016020">
    <property type="term" value="C:membrane"/>
    <property type="evidence" value="ECO:0007669"/>
    <property type="project" value="InterPro"/>
</dbReference>
<accession>A0A5P2BE70</accession>
<evidence type="ECO:0000256" key="7">
    <source>
        <dbReference type="ARBA" id="ARBA00022840"/>
    </source>
</evidence>
<dbReference type="InterPro" id="IPR011712">
    <property type="entry name" value="Sig_transdc_His_kin_sub3_dim/P"/>
</dbReference>
<keyword evidence="3" id="KW-0597">Phosphoprotein</keyword>
<feature type="region of interest" description="Disordered" evidence="9">
    <location>
        <begin position="563"/>
        <end position="582"/>
    </location>
</feature>
<dbReference type="PANTHER" id="PTHR24421:SF10">
    <property type="entry name" value="NITRATE_NITRITE SENSOR PROTEIN NARQ"/>
    <property type="match status" value="1"/>
</dbReference>
<feature type="domain" description="Signal transduction histidine kinase subgroup 3 dimerisation and phosphoacceptor" evidence="12">
    <location>
        <begin position="217"/>
        <end position="281"/>
    </location>
</feature>
<keyword evidence="7 13" id="KW-0067">ATP-binding</keyword>
<feature type="transmembrane region" description="Helical" evidence="10">
    <location>
        <begin position="455"/>
        <end position="478"/>
    </location>
</feature>
<feature type="region of interest" description="Disordered" evidence="9">
    <location>
        <begin position="314"/>
        <end position="337"/>
    </location>
</feature>
<evidence type="ECO:0000256" key="9">
    <source>
        <dbReference type="SAM" id="MobiDB-lite"/>
    </source>
</evidence>
<feature type="transmembrane region" description="Helical" evidence="10">
    <location>
        <begin position="98"/>
        <end position="127"/>
    </location>
</feature>
<feature type="region of interest" description="Disordered" evidence="9">
    <location>
        <begin position="410"/>
        <end position="444"/>
    </location>
</feature>
<evidence type="ECO:0000256" key="10">
    <source>
        <dbReference type="SAM" id="Phobius"/>
    </source>
</evidence>
<dbReference type="Proteomes" id="UP000323046">
    <property type="component" value="Chromosome"/>
</dbReference>
<feature type="region of interest" description="Disordered" evidence="9">
    <location>
        <begin position="1"/>
        <end position="41"/>
    </location>
</feature>
<keyword evidence="14" id="KW-1185">Reference proteome</keyword>
<evidence type="ECO:0000256" key="5">
    <source>
        <dbReference type="ARBA" id="ARBA00022741"/>
    </source>
</evidence>
<dbReference type="InterPro" id="IPR036890">
    <property type="entry name" value="HATPase_C_sf"/>
</dbReference>
<comment type="catalytic activity">
    <reaction evidence="1">
        <text>ATP + protein L-histidine = ADP + protein N-phospho-L-histidine.</text>
        <dbReference type="EC" id="2.7.13.3"/>
    </reaction>
</comment>
<feature type="compositionally biased region" description="Low complexity" evidence="9">
    <location>
        <begin position="433"/>
        <end position="444"/>
    </location>
</feature>
<dbReference type="AlphaFoldDB" id="A0A5P2BE70"/>
<name>A0A5P2BE70_STRVZ</name>
<proteinExistence type="predicted"/>
<gene>
    <name evidence="13" type="ORF">DEJ47_21305</name>
</gene>
<protein>
    <recommendedName>
        <fullName evidence="2">histidine kinase</fullName>
        <ecNumber evidence="2">2.7.13.3</ecNumber>
    </recommendedName>
</protein>
<evidence type="ECO:0000256" key="3">
    <source>
        <dbReference type="ARBA" id="ARBA00022553"/>
    </source>
</evidence>
<evidence type="ECO:0000313" key="14">
    <source>
        <dbReference type="Proteomes" id="UP000323046"/>
    </source>
</evidence>
<evidence type="ECO:0000256" key="2">
    <source>
        <dbReference type="ARBA" id="ARBA00012438"/>
    </source>
</evidence>
<feature type="domain" description="Histidine kinase/HSP90-like ATPase" evidence="11">
    <location>
        <begin position="339"/>
        <end position="429"/>
    </location>
</feature>
<keyword evidence="4" id="KW-0808">Transferase</keyword>
<evidence type="ECO:0000256" key="6">
    <source>
        <dbReference type="ARBA" id="ARBA00022777"/>
    </source>
</evidence>
<dbReference type="Pfam" id="PF07730">
    <property type="entry name" value="HisKA_3"/>
    <property type="match status" value="1"/>
</dbReference>
<organism evidence="13 14">
    <name type="scientific">Streptomyces venezuelae</name>
    <dbReference type="NCBI Taxonomy" id="54571"/>
    <lineage>
        <taxon>Bacteria</taxon>
        <taxon>Bacillati</taxon>
        <taxon>Actinomycetota</taxon>
        <taxon>Actinomycetes</taxon>
        <taxon>Kitasatosporales</taxon>
        <taxon>Streptomycetaceae</taxon>
        <taxon>Streptomyces</taxon>
    </lineage>
</organism>
<dbReference type="Gene3D" id="1.20.5.1930">
    <property type="match status" value="1"/>
</dbReference>
<dbReference type="EC" id="2.7.13.3" evidence="2"/>
<keyword evidence="10" id="KW-0472">Membrane</keyword>
<dbReference type="GO" id="GO:0005524">
    <property type="term" value="F:ATP binding"/>
    <property type="evidence" value="ECO:0007669"/>
    <property type="project" value="UniProtKB-KW"/>
</dbReference>
<feature type="compositionally biased region" description="Low complexity" evidence="9">
    <location>
        <begin position="566"/>
        <end position="575"/>
    </location>
</feature>
<dbReference type="CDD" id="cd16917">
    <property type="entry name" value="HATPase_UhpB-NarQ-NarX-like"/>
    <property type="match status" value="1"/>
</dbReference>
<keyword evidence="5" id="KW-0547">Nucleotide-binding</keyword>
<sequence length="582" mass="61646">MVGLRSEAVGRDLTIGRGGEPPAASSVGGVDQGTGNRAGRSLGRGTRGVLLWIALATPVVSVDRLGLNEPRSAGQQLAGLVVLAAAVTLRRAHPLPAFLLTAALGLATAPSLFTLAYGPAFAVLALFLGRRADRARTALIGFGGIAVVGTLKVAVRGVDPTVEWAVLMATLVFGAVFPWLAGRYWRQGRELAAAGWARADQLEREQRIVADRARLRERARIAQDMHDSLGHELSLIAVRAGALQVAPDLPDPHRAAAADLRAAASQATDRLHTIIGLLREEGDEQAPLAPVGESVEALVARAQQSGLRITYVDERGRPGAQRGPARRESTEGTERTEGTVHRVVQEALTNAAKHAPGAHVTVTVTRDGPATKVTVTNGRSGAQGSDVPAPPSGGGSGLRALRTRVTDLDGTLEAGPHGDGFRVTARLPDRGITPRPAAPTAPTAPRLTEARRRTALGFGAAVATGALLVGGTFAWYAYTRTHSVLDPTDYARLRVGDPRAEVERVLPDRTVADPPLERAPTPPPRGADCAYYRSSGELFTSVAHFRLCFEGDDREARLVDKAVIPTTQDQQNQDQQNRERVR</sequence>
<dbReference type="Gene3D" id="3.30.565.10">
    <property type="entry name" value="Histidine kinase-like ATPase, C-terminal domain"/>
    <property type="match status" value="1"/>
</dbReference>
<evidence type="ECO:0000259" key="11">
    <source>
        <dbReference type="Pfam" id="PF02518"/>
    </source>
</evidence>
<feature type="compositionally biased region" description="Basic and acidic residues" evidence="9">
    <location>
        <begin position="325"/>
        <end position="337"/>
    </location>
</feature>
<feature type="transmembrane region" description="Helical" evidence="10">
    <location>
        <begin position="139"/>
        <end position="158"/>
    </location>
</feature>
<feature type="transmembrane region" description="Helical" evidence="10">
    <location>
        <begin position="164"/>
        <end position="181"/>
    </location>
</feature>
<keyword evidence="6" id="KW-0418">Kinase</keyword>